<evidence type="ECO:0000313" key="20">
    <source>
        <dbReference type="Proteomes" id="UP000515135"/>
    </source>
</evidence>
<evidence type="ECO:0000256" key="17">
    <source>
        <dbReference type="ARBA" id="ARBA00076500"/>
    </source>
</evidence>
<comment type="subcellular location">
    <subcellularLocation>
        <location evidence="1">Mitochondrion inner membrane</location>
        <topology evidence="1">Multi-pass membrane protein</topology>
    </subcellularLocation>
</comment>
<keyword evidence="5" id="KW-0677">Repeat</keyword>
<evidence type="ECO:0000256" key="19">
    <source>
        <dbReference type="RuleBase" id="RU000488"/>
    </source>
</evidence>
<dbReference type="Proteomes" id="UP000515135">
    <property type="component" value="Unplaced"/>
</dbReference>
<dbReference type="PROSITE" id="PS50920">
    <property type="entry name" value="SOLCAR"/>
    <property type="match status" value="3"/>
</dbReference>
<keyword evidence="3 19" id="KW-0813">Transport</keyword>
<dbReference type="Gene3D" id="1.50.40.10">
    <property type="entry name" value="Mitochondrial carrier domain"/>
    <property type="match status" value="2"/>
</dbReference>
<feature type="repeat" description="Solcar" evidence="18">
    <location>
        <begin position="112"/>
        <end position="205"/>
    </location>
</feature>
<comment type="catalytic activity">
    <reaction evidence="14">
        <text>L-ornithine(out) + H(+)(in) = L-ornithine(in) + H(+)(out)</text>
        <dbReference type="Rhea" id="RHEA:70791"/>
        <dbReference type="ChEBI" id="CHEBI:15378"/>
        <dbReference type="ChEBI" id="CHEBI:46911"/>
    </reaction>
</comment>
<evidence type="ECO:0000313" key="21">
    <source>
        <dbReference type="RefSeq" id="XP_019647562.1"/>
    </source>
</evidence>
<evidence type="ECO:0000256" key="16">
    <source>
        <dbReference type="ARBA" id="ARBA00071130"/>
    </source>
</evidence>
<accession>A0A6P5AWY1</accession>
<evidence type="ECO:0000313" key="22">
    <source>
        <dbReference type="RefSeq" id="XP_019647563.1"/>
    </source>
</evidence>
<organism evidence="20 21">
    <name type="scientific">Branchiostoma belcheri</name>
    <name type="common">Amphioxus</name>
    <dbReference type="NCBI Taxonomy" id="7741"/>
    <lineage>
        <taxon>Eukaryota</taxon>
        <taxon>Metazoa</taxon>
        <taxon>Chordata</taxon>
        <taxon>Cephalochordata</taxon>
        <taxon>Leptocardii</taxon>
        <taxon>Amphioxiformes</taxon>
        <taxon>Branchiostomatidae</taxon>
        <taxon>Branchiostoma</taxon>
    </lineage>
</organism>
<keyword evidence="6" id="KW-0999">Mitochondrion inner membrane</keyword>
<evidence type="ECO:0000256" key="7">
    <source>
        <dbReference type="ARBA" id="ARBA00022989"/>
    </source>
</evidence>
<evidence type="ECO:0000256" key="6">
    <source>
        <dbReference type="ARBA" id="ARBA00022792"/>
    </source>
</evidence>
<dbReference type="KEGG" id="bbel:109487896"/>
<comment type="catalytic activity">
    <reaction evidence="11">
        <text>L-ornithine(in) + L-arginine(out) = L-ornithine(out) + L-arginine(in)</text>
        <dbReference type="Rhea" id="RHEA:34991"/>
        <dbReference type="ChEBI" id="CHEBI:32682"/>
        <dbReference type="ChEBI" id="CHEBI:46911"/>
    </reaction>
</comment>
<comment type="catalytic activity">
    <reaction evidence="12">
        <text>L-ornithine(out) + L-lysine(in) = L-ornithine(in) + L-lysine(out)</text>
        <dbReference type="Rhea" id="RHEA:70799"/>
        <dbReference type="ChEBI" id="CHEBI:32551"/>
        <dbReference type="ChEBI" id="CHEBI:46911"/>
    </reaction>
</comment>
<evidence type="ECO:0000256" key="1">
    <source>
        <dbReference type="ARBA" id="ARBA00004448"/>
    </source>
</evidence>
<keyword evidence="8" id="KW-0496">Mitochondrion</keyword>
<dbReference type="Pfam" id="PF00153">
    <property type="entry name" value="Mito_carr"/>
    <property type="match status" value="3"/>
</dbReference>
<evidence type="ECO:0000256" key="9">
    <source>
        <dbReference type="ARBA" id="ARBA00023136"/>
    </source>
</evidence>
<comment type="catalytic activity">
    <reaction evidence="13">
        <text>L-citrulline(in) + L-ornithine(out) + H(+)(in) = L-citrulline(out) + L-ornithine(in) + H(+)(out)</text>
        <dbReference type="Rhea" id="RHEA:70787"/>
        <dbReference type="ChEBI" id="CHEBI:15378"/>
        <dbReference type="ChEBI" id="CHEBI:46911"/>
        <dbReference type="ChEBI" id="CHEBI:57743"/>
    </reaction>
</comment>
<feature type="repeat" description="Solcar" evidence="18">
    <location>
        <begin position="15"/>
        <end position="99"/>
    </location>
</feature>
<dbReference type="PANTHER" id="PTHR45624">
    <property type="entry name" value="MITOCHONDRIAL BASIC AMINO ACIDS TRANSPORTER-RELATED"/>
    <property type="match status" value="1"/>
</dbReference>
<comment type="similarity">
    <text evidence="2 19">Belongs to the mitochondrial carrier (TC 2.A.29) family.</text>
</comment>
<dbReference type="RefSeq" id="XP_019647562.1">
    <property type="nucleotide sequence ID" value="XM_019792003.1"/>
</dbReference>
<evidence type="ECO:0000256" key="5">
    <source>
        <dbReference type="ARBA" id="ARBA00022737"/>
    </source>
</evidence>
<comment type="catalytic activity">
    <reaction evidence="10">
        <text>L-lysine(out) + H(+)(in) = L-lysine(in) + H(+)(out)</text>
        <dbReference type="Rhea" id="RHEA:70795"/>
        <dbReference type="ChEBI" id="CHEBI:15378"/>
        <dbReference type="ChEBI" id="CHEBI:32551"/>
    </reaction>
</comment>
<dbReference type="GeneID" id="109487896"/>
<keyword evidence="9 18" id="KW-0472">Membrane</keyword>
<sequence>MENVPAGFPATSMVWQGISDFSAGAIGGTACVFAGQPLDTVKVKLQTFPTMYRGAFHCLTQTVREERLQGLYSGTVPALAANIAENAILFTFYGLCQKVVQYASGVDNVNNLSSLQSATAGSMAAFFSSIGLCPTELVKCRLQAIKEMAAEGKVATANIGPWGMTKQIVRQEGFRGLFQGMTSTWAREMPGYFFFFGGYELSRSLLTPAGKTKDDLGPMRLIVCGGIAGSCLWGSIYPIDVVKSRIQVYSLAGRQAGFIAVFLQILRNEGVRALFSGIGPCLIRTFPANGALFIAYEYSRKNLLQFGESLGL</sequence>
<dbReference type="GO" id="GO:0000064">
    <property type="term" value="F:L-ornithine transmembrane transporter activity"/>
    <property type="evidence" value="ECO:0007669"/>
    <property type="project" value="TreeGrafter"/>
</dbReference>
<dbReference type="GO" id="GO:0005743">
    <property type="term" value="C:mitochondrial inner membrane"/>
    <property type="evidence" value="ECO:0007669"/>
    <property type="project" value="UniProtKB-SubCell"/>
</dbReference>
<dbReference type="OrthoDB" id="409586at2759"/>
<evidence type="ECO:0000256" key="12">
    <source>
        <dbReference type="ARBA" id="ARBA00052116"/>
    </source>
</evidence>
<evidence type="ECO:0000256" key="2">
    <source>
        <dbReference type="ARBA" id="ARBA00006375"/>
    </source>
</evidence>
<dbReference type="PANTHER" id="PTHR45624:SF12">
    <property type="entry name" value="MITOCHONDRIAL ORNITHINE TRANSPORTER 1"/>
    <property type="match status" value="1"/>
</dbReference>
<keyword evidence="4 18" id="KW-0812">Transmembrane</keyword>
<keyword evidence="20" id="KW-1185">Reference proteome</keyword>
<dbReference type="AlphaFoldDB" id="A0A6P5AWY1"/>
<dbReference type="InterPro" id="IPR023395">
    <property type="entry name" value="MCP_dom_sf"/>
</dbReference>
<gene>
    <name evidence="21 22" type="primary">LOC109487896</name>
</gene>
<evidence type="ECO:0000256" key="14">
    <source>
        <dbReference type="ARBA" id="ARBA00052952"/>
    </source>
</evidence>
<comment type="function">
    <text evidence="15">Mitochondrial ornithine-citrulline antiporter. Catalyzes the exchange between cytosolic ornithine and mitochondrial citrulline plus an H(+), the proton compensates the positive charge of ornithine thus leading to an electroneutral transport. Plays a crucial role in the urea cycle, by connecting the cytosolic and the intramitochondrial reactions of the urea cycle. Lysine and arginine are also transported by the antiport mechanism. In addition, catalyzes an electroneutral exchange of ornithine or lysine for H(+), a reaction driven by the pH gradient across the inner membrane.</text>
</comment>
<keyword evidence="7" id="KW-1133">Transmembrane helix</keyword>
<evidence type="ECO:0000256" key="18">
    <source>
        <dbReference type="PROSITE-ProRule" id="PRU00282"/>
    </source>
</evidence>
<evidence type="ECO:0000256" key="11">
    <source>
        <dbReference type="ARBA" id="ARBA00051921"/>
    </source>
</evidence>
<dbReference type="GO" id="GO:0015291">
    <property type="term" value="F:secondary active transmembrane transporter activity"/>
    <property type="evidence" value="ECO:0007669"/>
    <property type="project" value="UniProtKB-ARBA"/>
</dbReference>
<dbReference type="SUPFAM" id="SSF103506">
    <property type="entry name" value="Mitochondrial carrier"/>
    <property type="match status" value="1"/>
</dbReference>
<dbReference type="GO" id="GO:1990575">
    <property type="term" value="P:mitochondrial L-ornithine transmembrane transport"/>
    <property type="evidence" value="ECO:0007669"/>
    <property type="project" value="TreeGrafter"/>
</dbReference>
<name>A0A6P5AWY1_BRABE</name>
<dbReference type="InterPro" id="IPR050567">
    <property type="entry name" value="Mitochondrial_Carrier"/>
</dbReference>
<dbReference type="RefSeq" id="XP_019647563.1">
    <property type="nucleotide sequence ID" value="XM_019792004.1"/>
</dbReference>
<evidence type="ECO:0000256" key="4">
    <source>
        <dbReference type="ARBA" id="ARBA00022692"/>
    </source>
</evidence>
<proteinExistence type="inferred from homology"/>
<reference evidence="21 22" key="1">
    <citation type="submission" date="2025-04" db="UniProtKB">
        <authorList>
            <consortium name="RefSeq"/>
        </authorList>
    </citation>
    <scope>IDENTIFICATION</scope>
    <source>
        <tissue evidence="21 22">Gonad</tissue>
    </source>
</reference>
<dbReference type="FunFam" id="1.50.40.10:FF:000055">
    <property type="entry name" value="mitochondrial ornithine transporter 1 isoform X1"/>
    <property type="match status" value="1"/>
</dbReference>
<dbReference type="InterPro" id="IPR018108">
    <property type="entry name" value="MCP_transmembrane"/>
</dbReference>
<evidence type="ECO:0000256" key="8">
    <source>
        <dbReference type="ARBA" id="ARBA00023128"/>
    </source>
</evidence>
<evidence type="ECO:0000256" key="13">
    <source>
        <dbReference type="ARBA" id="ARBA00052532"/>
    </source>
</evidence>
<protein>
    <recommendedName>
        <fullName evidence="16">Mitochondrial ornithine transporter 1</fullName>
    </recommendedName>
    <alternativeName>
        <fullName evidence="17">Solute carrier family 25 member 15</fullName>
    </alternativeName>
</protein>
<evidence type="ECO:0000256" key="10">
    <source>
        <dbReference type="ARBA" id="ARBA00050969"/>
    </source>
</evidence>
<evidence type="ECO:0000256" key="15">
    <source>
        <dbReference type="ARBA" id="ARBA00054811"/>
    </source>
</evidence>
<feature type="repeat" description="Solcar" evidence="18">
    <location>
        <begin position="216"/>
        <end position="302"/>
    </location>
</feature>
<evidence type="ECO:0000256" key="3">
    <source>
        <dbReference type="ARBA" id="ARBA00022448"/>
    </source>
</evidence>